<keyword evidence="1" id="KW-0472">Membrane</keyword>
<gene>
    <name evidence="2" type="ORF">CPY51_03740</name>
</gene>
<evidence type="ECO:0000313" key="3">
    <source>
        <dbReference type="Proteomes" id="UP000248925"/>
    </source>
</evidence>
<dbReference type="RefSeq" id="WP_111158722.1">
    <property type="nucleotide sequence ID" value="NZ_PCDP01000002.1"/>
</dbReference>
<comment type="caution">
    <text evidence="2">The sequence shown here is derived from an EMBL/GenBank/DDBJ whole genome shotgun (WGS) entry which is preliminary data.</text>
</comment>
<reference evidence="2 3" key="1">
    <citation type="journal article" date="2018" name="Sci. Rep.">
        <title>Rhizobium tumorigenes sp. nov., a novel plant tumorigenic bacterium isolated from cane gall tumors on thornless blackberry.</title>
        <authorList>
            <person name="Kuzmanovi N."/>
            <person name="Smalla K."/>
            <person name="Gronow S."/>
            <person name="PuBawska J."/>
        </authorList>
    </citation>
    <scope>NUCLEOTIDE SEQUENCE [LARGE SCALE GENOMIC DNA]</scope>
    <source>
        <strain evidence="2 3">CCBAU 85046</strain>
    </source>
</reference>
<dbReference type="OrthoDB" id="8371646at2"/>
<accession>A0A2W4ET30</accession>
<keyword evidence="3" id="KW-1185">Reference proteome</keyword>
<organism evidence="2 3">
    <name type="scientific">Rhizobium tubonense</name>
    <dbReference type="NCBI Taxonomy" id="484088"/>
    <lineage>
        <taxon>Bacteria</taxon>
        <taxon>Pseudomonadati</taxon>
        <taxon>Pseudomonadota</taxon>
        <taxon>Alphaproteobacteria</taxon>
        <taxon>Hyphomicrobiales</taxon>
        <taxon>Rhizobiaceae</taxon>
        <taxon>Rhizobium/Agrobacterium group</taxon>
        <taxon>Rhizobium</taxon>
    </lineage>
</organism>
<evidence type="ECO:0000313" key="2">
    <source>
        <dbReference type="EMBL" id="PZM16456.1"/>
    </source>
</evidence>
<evidence type="ECO:0000256" key="1">
    <source>
        <dbReference type="SAM" id="Phobius"/>
    </source>
</evidence>
<dbReference type="InterPro" id="IPR009937">
    <property type="entry name" value="Phage_holin_3_6"/>
</dbReference>
<keyword evidence="1" id="KW-0812">Transmembrane</keyword>
<sequence>MVDAEKSKPLTELIGGLVSDVSGLVRKEIDLAKTEASEKVTQAMGGMEVLVAGLVLIIGAVGVFLSALVSGLAALLVRQGFSLAASNTIAALVVAFVIALIGYALLSKGLSAFRGSNLKLDRTAASVRRDVDVVKERI</sequence>
<feature type="transmembrane region" description="Helical" evidence="1">
    <location>
        <begin position="83"/>
        <end position="106"/>
    </location>
</feature>
<protein>
    <submittedName>
        <fullName evidence="2">Nutrient deprivation-induced protein</fullName>
    </submittedName>
</protein>
<proteinExistence type="predicted"/>
<dbReference type="AlphaFoldDB" id="A0A2W4ET30"/>
<keyword evidence="1" id="KW-1133">Transmembrane helix</keyword>
<name>A0A2W4ET30_9HYPH</name>
<feature type="transmembrane region" description="Helical" evidence="1">
    <location>
        <begin position="49"/>
        <end position="77"/>
    </location>
</feature>
<dbReference type="Pfam" id="PF07332">
    <property type="entry name" value="Phage_holin_3_6"/>
    <property type="match status" value="1"/>
</dbReference>
<dbReference type="Proteomes" id="UP000248925">
    <property type="component" value="Unassembled WGS sequence"/>
</dbReference>
<dbReference type="EMBL" id="PCDP01000002">
    <property type="protein sequence ID" value="PZM16456.1"/>
    <property type="molecule type" value="Genomic_DNA"/>
</dbReference>